<evidence type="ECO:0000256" key="1">
    <source>
        <dbReference type="ARBA" id="ARBA00000223"/>
    </source>
</evidence>
<name>E4U8X1_OCEP5</name>
<dbReference type="InterPro" id="IPR007721">
    <property type="entry name" value="RbsD_FucU"/>
</dbReference>
<dbReference type="PANTHER" id="PTHR31690:SF4">
    <property type="entry name" value="FUCOSE MUTAROTASE"/>
    <property type="match status" value="1"/>
</dbReference>
<comment type="catalytic activity">
    <reaction evidence="3">
        <text>alpha-L-fucose = beta-L-fucose</text>
        <dbReference type="Rhea" id="RHEA:25580"/>
        <dbReference type="ChEBI" id="CHEBI:42548"/>
        <dbReference type="ChEBI" id="CHEBI:42589"/>
        <dbReference type="EC" id="5.1.3.29"/>
    </reaction>
</comment>
<dbReference type="Pfam" id="PF05025">
    <property type="entry name" value="RbsD_FucU"/>
    <property type="match status" value="1"/>
</dbReference>
<proteinExistence type="predicted"/>
<comment type="catalytic activity">
    <reaction evidence="1">
        <text>beta-D-ribopyranose = beta-D-ribofuranose</text>
        <dbReference type="Rhea" id="RHEA:25432"/>
        <dbReference type="ChEBI" id="CHEBI:27476"/>
        <dbReference type="ChEBI" id="CHEBI:47002"/>
        <dbReference type="EC" id="5.4.99.62"/>
    </reaction>
</comment>
<dbReference type="AlphaFoldDB" id="E4U8X1"/>
<dbReference type="GO" id="GO:0042806">
    <property type="term" value="F:fucose binding"/>
    <property type="evidence" value="ECO:0007669"/>
    <property type="project" value="TreeGrafter"/>
</dbReference>
<sequence precursor="true">MAMLKGIPPLLSPELLAALAEMGHGDEIAIVDGNYPAHSSGPPVIRADGLGTPELVQAILELMPLDTFTDANVWYMDNGEAAKPEIWKAFDAVLADSGEDARVAAIDRFAYYERAREAYAIVATSETRLYACIILKKGVIFPV</sequence>
<keyword evidence="2" id="KW-0413">Isomerase</keyword>
<dbReference type="EMBL" id="CP002361">
    <property type="protein sequence ID" value="ADR36801.1"/>
    <property type="molecule type" value="Genomic_DNA"/>
</dbReference>
<reference evidence="4 5" key="2">
    <citation type="journal article" date="2011" name="Stand. Genomic Sci.">
        <title>Complete genome sequence of Oceanithermus profundus type strain (506).</title>
        <authorList>
            <person name="Pati A."/>
            <person name="Zhang X."/>
            <person name="Lapidus A."/>
            <person name="Nolan M."/>
            <person name="Lucas S."/>
            <person name="Del Rio T.G."/>
            <person name="Tice H."/>
            <person name="Cheng J.F."/>
            <person name="Tapia R."/>
            <person name="Han C."/>
            <person name="Goodwin L."/>
            <person name="Pitluck S."/>
            <person name="Liolios K."/>
            <person name="Pagani I."/>
            <person name="Ivanova N."/>
            <person name="Mavromatis K."/>
            <person name="Chen A."/>
            <person name="Palaniappan K."/>
            <person name="Hauser L."/>
            <person name="Jeffries C.D."/>
            <person name="Brambilla E.M."/>
            <person name="Rohl A."/>
            <person name="Mwirichia R."/>
            <person name="Rohde M."/>
            <person name="Tindall B.J."/>
            <person name="Sikorski J."/>
            <person name="Wirth R."/>
            <person name="Goker M."/>
            <person name="Woyke T."/>
            <person name="Detter J.C."/>
            <person name="Bristow J."/>
            <person name="Eisen J.A."/>
            <person name="Markowitz V."/>
            <person name="Hugenholtz P."/>
            <person name="Kyrpides N.C."/>
            <person name="Klenk H.P."/>
            <person name="Land M."/>
        </authorList>
    </citation>
    <scope>NUCLEOTIDE SEQUENCE [LARGE SCALE GENOMIC DNA]</scope>
    <source>
        <strain evidence="5">DSM 14977 / NBRC 100410 / VKM B-2274 / 506</strain>
    </source>
</reference>
<dbReference type="KEGG" id="opr:Ocepr_1344"/>
<dbReference type="GO" id="GO:0062193">
    <property type="term" value="F:D-ribose pyranase activity"/>
    <property type="evidence" value="ECO:0007669"/>
    <property type="project" value="UniProtKB-EC"/>
</dbReference>
<protein>
    <submittedName>
        <fullName evidence="4">RbsD or FucU transport</fullName>
    </submittedName>
</protein>
<dbReference type="Gene3D" id="3.40.1650.10">
    <property type="entry name" value="RbsD-like domain"/>
    <property type="match status" value="1"/>
</dbReference>
<dbReference type="InterPro" id="IPR050443">
    <property type="entry name" value="RbsD/FucU_mutarotase"/>
</dbReference>
<dbReference type="GO" id="GO:0006004">
    <property type="term" value="P:fucose metabolic process"/>
    <property type="evidence" value="ECO:0007669"/>
    <property type="project" value="TreeGrafter"/>
</dbReference>
<organism evidence="4 5">
    <name type="scientific">Oceanithermus profundus (strain DSM 14977 / NBRC 100410 / VKM B-2274 / 506)</name>
    <dbReference type="NCBI Taxonomy" id="670487"/>
    <lineage>
        <taxon>Bacteria</taxon>
        <taxon>Thermotogati</taxon>
        <taxon>Deinococcota</taxon>
        <taxon>Deinococci</taxon>
        <taxon>Thermales</taxon>
        <taxon>Thermaceae</taxon>
        <taxon>Oceanithermus</taxon>
    </lineage>
</organism>
<dbReference type="STRING" id="670487.Ocepr_1344"/>
<evidence type="ECO:0000256" key="3">
    <source>
        <dbReference type="ARBA" id="ARBA00036324"/>
    </source>
</evidence>
<dbReference type="RefSeq" id="WP_013457971.1">
    <property type="nucleotide sequence ID" value="NC_014761.1"/>
</dbReference>
<dbReference type="HOGENOM" id="CLU_120075_1_0_0"/>
<keyword evidence="5" id="KW-1185">Reference proteome</keyword>
<evidence type="ECO:0000256" key="2">
    <source>
        <dbReference type="ARBA" id="ARBA00023235"/>
    </source>
</evidence>
<evidence type="ECO:0000313" key="4">
    <source>
        <dbReference type="EMBL" id="ADR36801.1"/>
    </source>
</evidence>
<reference evidence="5" key="1">
    <citation type="submission" date="2010-11" db="EMBL/GenBank/DDBJ databases">
        <title>The complete sequence of chromosome of Oceanithermus profundus DSM 14977.</title>
        <authorList>
            <consortium name="US DOE Joint Genome Institute (JGI-PGF)"/>
            <person name="Lucas S."/>
            <person name="Copeland A."/>
            <person name="Lapidus A."/>
            <person name="Bruce D."/>
            <person name="Goodwin L."/>
            <person name="Pitluck S."/>
            <person name="Kyrpides N."/>
            <person name="Mavromatis K."/>
            <person name="Pagani I."/>
            <person name="Ivanova N."/>
            <person name="Zhang X."/>
            <person name="Brettin T."/>
            <person name="Detter J.C."/>
            <person name="Tapia R."/>
            <person name="Han C."/>
            <person name="Land M."/>
            <person name="Hauser L."/>
            <person name="Markowitz V."/>
            <person name="Cheng J.-F."/>
            <person name="Hugenholtz P."/>
            <person name="Woyke T."/>
            <person name="Wu D."/>
            <person name="Tindall B."/>
            <person name="Faehnrich R."/>
            <person name="Brambilla E."/>
            <person name="Klenk H.-P."/>
            <person name="Eisen J.A."/>
        </authorList>
    </citation>
    <scope>NUCLEOTIDE SEQUENCE [LARGE SCALE GENOMIC DNA]</scope>
    <source>
        <strain evidence="5">DSM 14977 / NBRC 100410 / VKM B-2274 / 506</strain>
    </source>
</reference>
<accession>E4U8X1</accession>
<dbReference type="GO" id="GO:0036373">
    <property type="term" value="F:L-fucose mutarotase activity"/>
    <property type="evidence" value="ECO:0007669"/>
    <property type="project" value="UniProtKB-EC"/>
</dbReference>
<dbReference type="eggNOG" id="COG4154">
    <property type="taxonomic scope" value="Bacteria"/>
</dbReference>
<dbReference type="PANTHER" id="PTHR31690">
    <property type="entry name" value="FUCOSE MUTAROTASE"/>
    <property type="match status" value="1"/>
</dbReference>
<dbReference type="InterPro" id="IPR023750">
    <property type="entry name" value="RbsD-like_sf"/>
</dbReference>
<evidence type="ECO:0000313" key="5">
    <source>
        <dbReference type="Proteomes" id="UP000008722"/>
    </source>
</evidence>
<dbReference type="Proteomes" id="UP000008722">
    <property type="component" value="Chromosome"/>
</dbReference>
<dbReference type="SUPFAM" id="SSF102546">
    <property type="entry name" value="RbsD-like"/>
    <property type="match status" value="1"/>
</dbReference>
<gene>
    <name evidence="4" type="ordered locus">Ocepr_1344</name>
</gene>